<evidence type="ECO:0000256" key="1">
    <source>
        <dbReference type="ARBA" id="ARBA00023125"/>
    </source>
</evidence>
<dbReference type="PROSITE" id="PS01081">
    <property type="entry name" value="HTH_TETR_1"/>
    <property type="match status" value="1"/>
</dbReference>
<dbReference type="InterPro" id="IPR023772">
    <property type="entry name" value="DNA-bd_HTH_TetR-type_CS"/>
</dbReference>
<dbReference type="Pfam" id="PF00440">
    <property type="entry name" value="TetR_N"/>
    <property type="match status" value="1"/>
</dbReference>
<sequence length="215" mass="23329">MAPWRTYDTPLLPPLLRAALDCFVRGGFHGTSIRQVAQAAGLSVPGLYHHFASKQAILTEIDRLAMADLWERSTAALADGPQEPLPRFDRLVECLLLFHAHQADIAFIAFSEIRSLPTEARDSHIAARDRQQMLLDDCVVACVDADVFSTPYPRDAARAITTICTGVAQWYRPDGELDPEGVASRYGEICRHAAGQGAGSAGGGTWPRTASKGSQ</sequence>
<dbReference type="InterPro" id="IPR050109">
    <property type="entry name" value="HTH-type_TetR-like_transc_reg"/>
</dbReference>
<dbReference type="PRINTS" id="PR00455">
    <property type="entry name" value="HTHTETR"/>
</dbReference>
<dbReference type="STRING" id="33889.AVW13_14290"/>
<dbReference type="Gene3D" id="1.10.357.10">
    <property type="entry name" value="Tetracycline Repressor, domain 2"/>
    <property type="match status" value="1"/>
</dbReference>
<reference evidence="7" key="1">
    <citation type="submission" date="2016-01" db="EMBL/GenBank/DDBJ databases">
        <title>Draft genome of Chromobacterium sp. F49.</title>
        <authorList>
            <person name="Hong K.W."/>
        </authorList>
    </citation>
    <scope>NUCLEOTIDE SEQUENCE [LARGE SCALE GENOMIC DNA]</scope>
    <source>
        <strain evidence="7">M40</strain>
    </source>
</reference>
<name>A0A165DNR1_9MICO</name>
<dbReference type="InterPro" id="IPR001647">
    <property type="entry name" value="HTH_TetR"/>
</dbReference>
<feature type="region of interest" description="Disordered" evidence="3">
    <location>
        <begin position="195"/>
        <end position="215"/>
    </location>
</feature>
<evidence type="ECO:0000313" key="6">
    <source>
        <dbReference type="EMBL" id="VEW14845.1"/>
    </source>
</evidence>
<proteinExistence type="predicted"/>
<dbReference type="GeneID" id="99774866"/>
<dbReference type="AlphaFoldDB" id="A0A165DNR1"/>
<dbReference type="Proteomes" id="UP000386281">
    <property type="component" value="Unassembled WGS sequence"/>
</dbReference>
<feature type="domain" description="HTH tetR-type" evidence="4">
    <location>
        <begin position="9"/>
        <end position="69"/>
    </location>
</feature>
<dbReference type="EMBL" id="CAACXN010000015">
    <property type="protein sequence ID" value="VEW14845.1"/>
    <property type="molecule type" value="Genomic_DNA"/>
</dbReference>
<dbReference type="SUPFAM" id="SSF48498">
    <property type="entry name" value="Tetracyclin repressor-like, C-terminal domain"/>
    <property type="match status" value="1"/>
</dbReference>
<dbReference type="SUPFAM" id="SSF46689">
    <property type="entry name" value="Homeodomain-like"/>
    <property type="match status" value="1"/>
</dbReference>
<evidence type="ECO:0000259" key="4">
    <source>
        <dbReference type="PROSITE" id="PS50977"/>
    </source>
</evidence>
<evidence type="ECO:0000313" key="5">
    <source>
        <dbReference type="EMBL" id="KZE17053.1"/>
    </source>
</evidence>
<evidence type="ECO:0000256" key="3">
    <source>
        <dbReference type="SAM" id="MobiDB-lite"/>
    </source>
</evidence>
<accession>A0A165DNR1</accession>
<dbReference type="PROSITE" id="PS50977">
    <property type="entry name" value="HTH_TETR_2"/>
    <property type="match status" value="1"/>
</dbReference>
<dbReference type="PANTHER" id="PTHR30055:SF237">
    <property type="entry name" value="TRANSCRIPTIONAL REPRESSOR MCE3R"/>
    <property type="match status" value="1"/>
</dbReference>
<gene>
    <name evidence="6" type="primary">kstR2_7</name>
    <name evidence="5" type="ORF">AVW13_14290</name>
    <name evidence="6" type="ORF">NCTC12391_02995</name>
</gene>
<feature type="compositionally biased region" description="Gly residues" evidence="3">
    <location>
        <begin position="196"/>
        <end position="205"/>
    </location>
</feature>
<dbReference type="PANTHER" id="PTHR30055">
    <property type="entry name" value="HTH-TYPE TRANSCRIPTIONAL REGULATOR RUTR"/>
    <property type="match status" value="1"/>
</dbReference>
<dbReference type="Pfam" id="PF17932">
    <property type="entry name" value="TetR_C_24"/>
    <property type="match status" value="1"/>
</dbReference>
<dbReference type="GO" id="GO:0003700">
    <property type="term" value="F:DNA-binding transcription factor activity"/>
    <property type="evidence" value="ECO:0007669"/>
    <property type="project" value="TreeGrafter"/>
</dbReference>
<reference evidence="6 8" key="3">
    <citation type="submission" date="2019-02" db="EMBL/GenBank/DDBJ databases">
        <authorList>
            <consortium name="Pathogen Informatics"/>
        </authorList>
    </citation>
    <scope>NUCLEOTIDE SEQUENCE [LARGE SCALE GENOMIC DNA]</scope>
    <source>
        <strain evidence="6 8">3012STDY7078520</strain>
    </source>
</reference>
<evidence type="ECO:0000256" key="2">
    <source>
        <dbReference type="PROSITE-ProRule" id="PRU00335"/>
    </source>
</evidence>
<reference evidence="5" key="2">
    <citation type="submission" date="2016-01" db="EMBL/GenBank/DDBJ databases">
        <authorList>
            <person name="Hong K.W."/>
        </authorList>
    </citation>
    <scope>NUCLEOTIDE SEQUENCE</scope>
    <source>
        <strain evidence="5">M40</strain>
    </source>
</reference>
<dbReference type="Proteomes" id="UP000076612">
    <property type="component" value="Unassembled WGS sequence"/>
</dbReference>
<dbReference type="InterPro" id="IPR009057">
    <property type="entry name" value="Homeodomain-like_sf"/>
</dbReference>
<evidence type="ECO:0000313" key="8">
    <source>
        <dbReference type="Proteomes" id="UP000386281"/>
    </source>
</evidence>
<keyword evidence="1 2" id="KW-0238">DNA-binding</keyword>
<organism evidence="6 8">
    <name type="scientific">Brevibacterium casei</name>
    <dbReference type="NCBI Taxonomy" id="33889"/>
    <lineage>
        <taxon>Bacteria</taxon>
        <taxon>Bacillati</taxon>
        <taxon>Actinomycetota</taxon>
        <taxon>Actinomycetes</taxon>
        <taxon>Micrococcales</taxon>
        <taxon>Brevibacteriaceae</taxon>
        <taxon>Brevibacterium</taxon>
    </lineage>
</organism>
<dbReference type="GO" id="GO:0000976">
    <property type="term" value="F:transcription cis-regulatory region binding"/>
    <property type="evidence" value="ECO:0007669"/>
    <property type="project" value="TreeGrafter"/>
</dbReference>
<dbReference type="InterPro" id="IPR036271">
    <property type="entry name" value="Tet_transcr_reg_TetR-rel_C_sf"/>
</dbReference>
<dbReference type="InterPro" id="IPR041490">
    <property type="entry name" value="KstR2_TetR_C"/>
</dbReference>
<protein>
    <submittedName>
        <fullName evidence="6">HTH-type transcriptional repressor KstR2</fullName>
    </submittedName>
    <submittedName>
        <fullName evidence="5">TetR family transcriptional regulator</fullName>
    </submittedName>
</protein>
<feature type="DNA-binding region" description="H-T-H motif" evidence="2">
    <location>
        <begin position="32"/>
        <end position="51"/>
    </location>
</feature>
<dbReference type="RefSeq" id="WP_063250450.1">
    <property type="nucleotide sequence ID" value="NZ_CAACXN010000015.1"/>
</dbReference>
<dbReference type="EMBL" id="LQQR01000028">
    <property type="protein sequence ID" value="KZE17053.1"/>
    <property type="molecule type" value="Genomic_DNA"/>
</dbReference>
<evidence type="ECO:0000313" key="7">
    <source>
        <dbReference type="Proteomes" id="UP000076612"/>
    </source>
</evidence>